<protein>
    <submittedName>
        <fullName evidence="2">Glycosyl transferase family 1</fullName>
    </submittedName>
</protein>
<dbReference type="RefSeq" id="WP_059316610.1">
    <property type="nucleotide sequence ID" value="NZ_CP013987.1"/>
</dbReference>
<evidence type="ECO:0000313" key="2">
    <source>
        <dbReference type="EMBL" id="ALZ86560.1"/>
    </source>
</evidence>
<evidence type="ECO:0000259" key="1">
    <source>
        <dbReference type="Pfam" id="PF11997"/>
    </source>
</evidence>
<proteinExistence type="predicted"/>
<name>A0A0U4VTG4_9PSED</name>
<organism evidence="2 3">
    <name type="scientific">Pseudomonas oryzihabitans</name>
    <dbReference type="NCBI Taxonomy" id="47885"/>
    <lineage>
        <taxon>Bacteria</taxon>
        <taxon>Pseudomonadati</taxon>
        <taxon>Pseudomonadota</taxon>
        <taxon>Gammaproteobacteria</taxon>
        <taxon>Pseudomonadales</taxon>
        <taxon>Pseudomonadaceae</taxon>
        <taxon>Pseudomonas</taxon>
    </lineage>
</organism>
<dbReference type="EMBL" id="CP013987">
    <property type="protein sequence ID" value="ALZ86560.1"/>
    <property type="molecule type" value="Genomic_DNA"/>
</dbReference>
<dbReference type="PANTHER" id="PTHR12526:SF608">
    <property type="entry name" value="PELF"/>
    <property type="match status" value="1"/>
</dbReference>
<dbReference type="Gene3D" id="3.40.50.2000">
    <property type="entry name" value="Glycogen Phosphorylase B"/>
    <property type="match status" value="2"/>
</dbReference>
<sequence length="507" mass="56349">MKDAPAATVTPDVCLLLEGTWPYVRGGVSSWVNQLILGLPELTFSVFFIGGQRENYEKRHYAIPPNVVHIEEHFLAGSWVPKGAPISPRRQAPVQLLRDLHAFLHHPDEPSAAQGDALVDAFAQGSVNLDDFMYSRASWEAITEGYERYCTDPSFVDYLWTLRAMQAPLLMLAEAARRLPRPRMIHSISTGYAGMLGAILQRRWGCNFLLSEHGIYTKERKIDLAQAKWIAEGPDEALRTGLDVDVSYIRRLWIRFFERIGLLTYKAADPIISLYDGNRRRQIQDGADPARCRVIPNGISLTQWQDALERRPEGVPPVVGLLGRVVPIKDVKTFIRAMRGVISAMPEAEAWVVGPEDEDEEYAAECHSLVTSLGLEGKVKFLGFQKIGDILPKLGLMVLTSISEAQPLVILEGWAAGVPVVSSDVGSCRELIEGSIPEDRALGTGGSVVAIADPQATARAILALLRNPGRWQAAQRTGLARVNRYYTEPLMLERYRELYQDAIGRSL</sequence>
<dbReference type="InterPro" id="IPR022622">
    <property type="entry name" value="DUF3492"/>
</dbReference>
<dbReference type="SUPFAM" id="SSF53756">
    <property type="entry name" value="UDP-Glycosyltransferase/glycogen phosphorylase"/>
    <property type="match status" value="1"/>
</dbReference>
<dbReference type="Pfam" id="PF13692">
    <property type="entry name" value="Glyco_trans_1_4"/>
    <property type="match status" value="1"/>
</dbReference>
<reference evidence="2 3" key="1">
    <citation type="submission" date="2016-01" db="EMBL/GenBank/DDBJ databases">
        <title>Annotation of Pseudomonas oryzihabitans USDA-ARS-USMARC-56511.</title>
        <authorList>
            <person name="Harhay G.P."/>
            <person name="Harhay D.M."/>
            <person name="Smith T.P.L."/>
            <person name="Bono J.L."/>
            <person name="Heaton M.P."/>
            <person name="Clawson M.L."/>
            <person name="Chitko-Mckown C.G."/>
            <person name="Capik S.F."/>
            <person name="DeDonder K.D."/>
            <person name="Apley M.D."/>
            <person name="Lubbers B.V."/>
            <person name="White B.J."/>
            <person name="Larson R.L."/>
        </authorList>
    </citation>
    <scope>NUCLEOTIDE SEQUENCE [LARGE SCALE GENOMIC DNA]</scope>
    <source>
        <strain evidence="2 3">USDA-ARS-USMARC-56511</strain>
    </source>
</reference>
<keyword evidence="2" id="KW-0808">Transferase</keyword>
<dbReference type="CDD" id="cd03813">
    <property type="entry name" value="GT4-like"/>
    <property type="match status" value="1"/>
</dbReference>
<dbReference type="KEGG" id="por:APT59_20970"/>
<dbReference type="Pfam" id="PF11997">
    <property type="entry name" value="DUF3492"/>
    <property type="match status" value="1"/>
</dbReference>
<dbReference type="AlphaFoldDB" id="A0A0U4VTG4"/>
<dbReference type="GO" id="GO:0016740">
    <property type="term" value="F:transferase activity"/>
    <property type="evidence" value="ECO:0007669"/>
    <property type="project" value="UniProtKB-KW"/>
</dbReference>
<dbReference type="OrthoDB" id="9772485at2"/>
<evidence type="ECO:0000313" key="3">
    <source>
        <dbReference type="Proteomes" id="UP000064137"/>
    </source>
</evidence>
<dbReference type="NCBIfam" id="NF038011">
    <property type="entry name" value="PelF"/>
    <property type="match status" value="1"/>
</dbReference>
<dbReference type="PANTHER" id="PTHR12526">
    <property type="entry name" value="GLYCOSYLTRANSFERASE"/>
    <property type="match status" value="1"/>
</dbReference>
<feature type="domain" description="DUF3492" evidence="1">
    <location>
        <begin position="12"/>
        <end position="289"/>
    </location>
</feature>
<gene>
    <name evidence="2" type="ORF">APT59_20970</name>
</gene>
<dbReference type="InterPro" id="IPR047691">
    <property type="entry name" value="PelF-like"/>
</dbReference>
<dbReference type="Proteomes" id="UP000064137">
    <property type="component" value="Chromosome"/>
</dbReference>
<accession>A0A0U4VTG4</accession>